<dbReference type="AlphaFoldDB" id="V9Z7P6"/>
<accession>V9Z7P6</accession>
<organism evidence="1">
    <name type="scientific">Streptomyces sp. F12</name>
    <dbReference type="NCBI Taxonomy" id="1436084"/>
    <lineage>
        <taxon>Bacteria</taxon>
        <taxon>Bacillati</taxon>
        <taxon>Actinomycetota</taxon>
        <taxon>Actinomycetes</taxon>
        <taxon>Kitasatosporales</taxon>
        <taxon>Streptomycetaceae</taxon>
        <taxon>Streptomyces</taxon>
    </lineage>
</organism>
<name>V9Z7P6_9ACTN</name>
<protein>
    <submittedName>
        <fullName evidence="1">Uncharacterized protein</fullName>
    </submittedName>
</protein>
<geneLocation type="plasmid" evidence="1">
    <name>pFRL6</name>
</geneLocation>
<keyword evidence="1" id="KW-0614">Plasmid</keyword>
<sequence length="107" mass="11772">MTEAVADRADPQMETVRLQRDRLADFVRLLLVGNPRSTALDARLQAKALVLLDSLPVPERCPGAAPHDEGDGHAWFLPTEAGPRCWYCRSLKPETPAPNKEDTPPCA</sequence>
<dbReference type="EMBL" id="KF602051">
    <property type="protein sequence ID" value="AHE40143.1"/>
    <property type="molecule type" value="Genomic_DNA"/>
</dbReference>
<gene>
    <name evidence="1" type="ORF">pFRL6_56</name>
</gene>
<reference evidence="1" key="1">
    <citation type="submission" date="2013-09" db="EMBL/GenBank/DDBJ databases">
        <title>Complete nucleotide sequence of Streptomyces linear plasmid pFRL6.</title>
        <authorList>
            <person name="Chen Z."/>
            <person name="Fang P."/>
            <person name="Qin Z."/>
        </authorList>
    </citation>
    <scope>NUCLEOTIDE SEQUENCE</scope>
    <source>
        <plasmid evidence="1">pFRL6</plasmid>
    </source>
</reference>
<proteinExistence type="predicted"/>
<evidence type="ECO:0000313" key="1">
    <source>
        <dbReference type="EMBL" id="AHE40143.1"/>
    </source>
</evidence>